<dbReference type="Gene3D" id="1.10.10.2840">
    <property type="entry name" value="PucR C-terminal helix-turn-helix domain"/>
    <property type="match status" value="1"/>
</dbReference>
<dbReference type="InterPro" id="IPR025736">
    <property type="entry name" value="PucR_C-HTH_dom"/>
</dbReference>
<evidence type="ECO:0000313" key="4">
    <source>
        <dbReference type="Proteomes" id="UP001284601"/>
    </source>
</evidence>
<dbReference type="InterPro" id="IPR042070">
    <property type="entry name" value="PucR_C-HTH_sf"/>
</dbReference>
<evidence type="ECO:0000259" key="2">
    <source>
        <dbReference type="Pfam" id="PF25906"/>
    </source>
</evidence>
<dbReference type="Proteomes" id="UP001284601">
    <property type="component" value="Unassembled WGS sequence"/>
</dbReference>
<feature type="domain" description="PucR-like N-terminal" evidence="2">
    <location>
        <begin position="10"/>
        <end position="173"/>
    </location>
</feature>
<comment type="caution">
    <text evidence="3">The sequence shown here is derived from an EMBL/GenBank/DDBJ whole genome shotgun (WGS) entry which is preliminary data.</text>
</comment>
<dbReference type="RefSeq" id="WP_318596612.1">
    <property type="nucleotide sequence ID" value="NZ_JAWSTH010000015.1"/>
</dbReference>
<dbReference type="Pfam" id="PF13556">
    <property type="entry name" value="HTH_30"/>
    <property type="match status" value="1"/>
</dbReference>
<feature type="domain" description="PucR C-terminal helix-turn-helix" evidence="1">
    <location>
        <begin position="330"/>
        <end position="388"/>
    </location>
</feature>
<dbReference type="EMBL" id="JAWSTH010000015">
    <property type="protein sequence ID" value="MDW5594341.1"/>
    <property type="molecule type" value="Genomic_DNA"/>
</dbReference>
<dbReference type="InterPro" id="IPR051448">
    <property type="entry name" value="CdaR-like_regulators"/>
</dbReference>
<name>A0ABU4HM14_9ACTN</name>
<protein>
    <submittedName>
        <fullName evidence="3">Helix-turn-helix domain-containing protein</fullName>
    </submittedName>
</protein>
<reference evidence="4" key="1">
    <citation type="submission" date="2023-07" db="EMBL/GenBank/DDBJ databases">
        <title>Conexibacter stalactiti sp. nov., isolated from stalactites in a lava cave and emended description of the genus Conexibacter.</title>
        <authorList>
            <person name="Lee S.D."/>
        </authorList>
    </citation>
    <scope>NUCLEOTIDE SEQUENCE [LARGE SCALE GENOMIC DNA]</scope>
    <source>
        <strain evidence="4">KCTC 39840</strain>
    </source>
</reference>
<sequence>MASSEILRPWHELPPGVVDVLRPELPGVAREIIDAVRVEVPPYARGLTGPFGRGLVAGVEQALRQFVDGIEAGGRMPRARVYVDLGRGEMRAGRSLDTLLSAYRVGARVAWRRFAALGAEAGLPPATLFELAESIFVYIDELSAKSAEGYALEQSAAAGERSARRQRLVRLLVRDPPADPIDVEDVAREAEWRLPETVAVLALPEEERARVVPRLPADAIVEQVGEVVVAIVPDPLRSDRRQQLDRAVGVRHHAALGPAVSWRDAALSLARARAVLALVAEGTIEPRGVVRAEDHAAALLLRSDRRLAQELVRARLAPLEALPDSTRARLTETLGAWLEAQGRLQVVAERLHVHPQTARYRLGQLRELFGPSLEEPSARFELELALRAEGLL</sequence>
<accession>A0ABU4HM14</accession>
<evidence type="ECO:0000259" key="1">
    <source>
        <dbReference type="Pfam" id="PF13556"/>
    </source>
</evidence>
<dbReference type="PANTHER" id="PTHR33744">
    <property type="entry name" value="CARBOHYDRATE DIACID REGULATOR"/>
    <property type="match status" value="1"/>
</dbReference>
<dbReference type="Pfam" id="PF25906">
    <property type="entry name" value="PucR-like_N"/>
    <property type="match status" value="1"/>
</dbReference>
<proteinExistence type="predicted"/>
<dbReference type="InterPro" id="IPR058663">
    <property type="entry name" value="PucR-like_N"/>
</dbReference>
<organism evidence="3 4">
    <name type="scientific">Conexibacter stalactiti</name>
    <dbReference type="NCBI Taxonomy" id="1940611"/>
    <lineage>
        <taxon>Bacteria</taxon>
        <taxon>Bacillati</taxon>
        <taxon>Actinomycetota</taxon>
        <taxon>Thermoleophilia</taxon>
        <taxon>Solirubrobacterales</taxon>
        <taxon>Conexibacteraceae</taxon>
        <taxon>Conexibacter</taxon>
    </lineage>
</organism>
<evidence type="ECO:0000313" key="3">
    <source>
        <dbReference type="EMBL" id="MDW5594341.1"/>
    </source>
</evidence>
<dbReference type="PANTHER" id="PTHR33744:SF1">
    <property type="entry name" value="DNA-BINDING TRANSCRIPTIONAL ACTIVATOR ADER"/>
    <property type="match status" value="1"/>
</dbReference>
<gene>
    <name evidence="3" type="ORF">R7226_08340</name>
</gene>
<keyword evidence="4" id="KW-1185">Reference proteome</keyword>